<name>A0AC35ERF1_9BILA</name>
<accession>A0AC35ERF1</accession>
<evidence type="ECO:0000313" key="2">
    <source>
        <dbReference type="WBParaSite" id="PS1159_v2.g10172.t1"/>
    </source>
</evidence>
<dbReference type="Proteomes" id="UP000887580">
    <property type="component" value="Unplaced"/>
</dbReference>
<reference evidence="2" key="1">
    <citation type="submission" date="2022-11" db="UniProtKB">
        <authorList>
            <consortium name="WormBaseParasite"/>
        </authorList>
    </citation>
    <scope>IDENTIFICATION</scope>
</reference>
<sequence length="173" mass="19790">MPIDYSKFDNIDTDDEAEAESSTSIQNCCPLSTSGDATTSQIDRIHMSSALLAENFSKNVAYCERNMWQLSTLGGAYASMSFYAKEWAQMLLNVSIKQFHLSKQLNNEAYISRSRIYIAHALANNDDFQQALKLIRRELYYIKNYLKDDFNLRVATAIQTRIKHLQQKAINAN</sequence>
<evidence type="ECO:0000313" key="1">
    <source>
        <dbReference type="Proteomes" id="UP000887580"/>
    </source>
</evidence>
<organism evidence="1 2">
    <name type="scientific">Panagrolaimus sp. PS1159</name>
    <dbReference type="NCBI Taxonomy" id="55785"/>
    <lineage>
        <taxon>Eukaryota</taxon>
        <taxon>Metazoa</taxon>
        <taxon>Ecdysozoa</taxon>
        <taxon>Nematoda</taxon>
        <taxon>Chromadorea</taxon>
        <taxon>Rhabditida</taxon>
        <taxon>Tylenchina</taxon>
        <taxon>Panagrolaimomorpha</taxon>
        <taxon>Panagrolaimoidea</taxon>
        <taxon>Panagrolaimidae</taxon>
        <taxon>Panagrolaimus</taxon>
    </lineage>
</organism>
<proteinExistence type="predicted"/>
<dbReference type="WBParaSite" id="PS1159_v2.g10172.t1">
    <property type="protein sequence ID" value="PS1159_v2.g10172.t1"/>
    <property type="gene ID" value="PS1159_v2.g10172"/>
</dbReference>
<protein>
    <submittedName>
        <fullName evidence="2">Uncharacterized protein</fullName>
    </submittedName>
</protein>